<accession>A0A9X0CLL4</accession>
<protein>
    <recommendedName>
        <fullName evidence="4">Ubiquitin-like domain-containing protein</fullName>
    </recommendedName>
</protein>
<sequence>MNYLHAVTCRKTKKPCSISTGSNSCPTKNEGTLTSLGVSSGSRLELKVKILFIEVFIEVSFLDHTSPTSVRCSPQDTFQDLVKKIKIKGKKREQESVTFVMEERVFDPDQGQRSTARLRSYASLSTSDEGGQT</sequence>
<proteinExistence type="predicted"/>
<organism evidence="2 3">
    <name type="scientific">Desmophyllum pertusum</name>
    <dbReference type="NCBI Taxonomy" id="174260"/>
    <lineage>
        <taxon>Eukaryota</taxon>
        <taxon>Metazoa</taxon>
        <taxon>Cnidaria</taxon>
        <taxon>Anthozoa</taxon>
        <taxon>Hexacorallia</taxon>
        <taxon>Scleractinia</taxon>
        <taxon>Caryophylliina</taxon>
        <taxon>Caryophylliidae</taxon>
        <taxon>Desmophyllum</taxon>
    </lineage>
</organism>
<reference evidence="2" key="1">
    <citation type="submission" date="2023-01" db="EMBL/GenBank/DDBJ databases">
        <title>Genome assembly of the deep-sea coral Lophelia pertusa.</title>
        <authorList>
            <person name="Herrera S."/>
            <person name="Cordes E."/>
        </authorList>
    </citation>
    <scope>NUCLEOTIDE SEQUENCE</scope>
    <source>
        <strain evidence="2">USNM1676648</strain>
        <tissue evidence="2">Polyp</tissue>
    </source>
</reference>
<evidence type="ECO:0000313" key="2">
    <source>
        <dbReference type="EMBL" id="KAJ7365097.1"/>
    </source>
</evidence>
<dbReference type="Proteomes" id="UP001163046">
    <property type="component" value="Unassembled WGS sequence"/>
</dbReference>
<dbReference type="AlphaFoldDB" id="A0A9X0CLL4"/>
<keyword evidence="3" id="KW-1185">Reference proteome</keyword>
<evidence type="ECO:0000256" key="1">
    <source>
        <dbReference type="SAM" id="MobiDB-lite"/>
    </source>
</evidence>
<evidence type="ECO:0000313" key="3">
    <source>
        <dbReference type="Proteomes" id="UP001163046"/>
    </source>
</evidence>
<feature type="compositionally biased region" description="Polar residues" evidence="1">
    <location>
        <begin position="111"/>
        <end position="133"/>
    </location>
</feature>
<dbReference type="EMBL" id="MU827304">
    <property type="protein sequence ID" value="KAJ7365097.1"/>
    <property type="molecule type" value="Genomic_DNA"/>
</dbReference>
<evidence type="ECO:0008006" key="4">
    <source>
        <dbReference type="Google" id="ProtNLM"/>
    </source>
</evidence>
<gene>
    <name evidence="2" type="ORF">OS493_007744</name>
</gene>
<name>A0A9X0CLL4_9CNID</name>
<feature type="region of interest" description="Disordered" evidence="1">
    <location>
        <begin position="110"/>
        <end position="133"/>
    </location>
</feature>
<comment type="caution">
    <text evidence="2">The sequence shown here is derived from an EMBL/GenBank/DDBJ whole genome shotgun (WGS) entry which is preliminary data.</text>
</comment>